<keyword evidence="6" id="KW-0472">Membrane</keyword>
<evidence type="ECO:0000256" key="2">
    <source>
        <dbReference type="ARBA" id="ARBA00022527"/>
    </source>
</evidence>
<comment type="caution">
    <text evidence="8">The sequence shown here is derived from an EMBL/GenBank/DDBJ whole genome shotgun (WGS) entry which is preliminary data.</text>
</comment>
<sequence length="127" mass="14066">MSMVAMWCVQDSPEARPPISVVVKMLEGGVEIKPPTKPFHYLFSVRKNAVKPTAGSSFSSSEESNSYRRSVPLPAITRPSWGLEHLGAFGIVYRGQFPNGFKIVVKLLEKSSERAATNEDLMKALRL</sequence>
<comment type="subcellular location">
    <subcellularLocation>
        <location evidence="1">Membrane</location>
        <topology evidence="1">Single-pass type I membrane protein</topology>
    </subcellularLocation>
</comment>
<dbReference type="GO" id="GO:0004674">
    <property type="term" value="F:protein serine/threonine kinase activity"/>
    <property type="evidence" value="ECO:0007669"/>
    <property type="project" value="UniProtKB-KW"/>
</dbReference>
<accession>A0AAV5HL33</accession>
<evidence type="ECO:0000256" key="6">
    <source>
        <dbReference type="ARBA" id="ARBA00023136"/>
    </source>
</evidence>
<keyword evidence="3" id="KW-0812">Transmembrane</keyword>
<keyword evidence="4" id="KW-0732">Signal</keyword>
<keyword evidence="2" id="KW-0723">Serine/threonine-protein kinase</keyword>
<proteinExistence type="predicted"/>
<evidence type="ECO:0008006" key="10">
    <source>
        <dbReference type="Google" id="ProtNLM"/>
    </source>
</evidence>
<evidence type="ECO:0000313" key="8">
    <source>
        <dbReference type="EMBL" id="GKU87495.1"/>
    </source>
</evidence>
<keyword evidence="5" id="KW-1133">Transmembrane helix</keyword>
<dbReference type="AlphaFoldDB" id="A0AAV5HL33"/>
<gene>
    <name evidence="8" type="ORF">SLEP1_g1889</name>
</gene>
<reference evidence="8 9" key="1">
    <citation type="journal article" date="2021" name="Commun. Biol.">
        <title>The genome of Shorea leprosula (Dipterocarpaceae) highlights the ecological relevance of drought in aseasonal tropical rainforests.</title>
        <authorList>
            <person name="Ng K.K.S."/>
            <person name="Kobayashi M.J."/>
            <person name="Fawcett J.A."/>
            <person name="Hatakeyama M."/>
            <person name="Paape T."/>
            <person name="Ng C.H."/>
            <person name="Ang C.C."/>
            <person name="Tnah L.H."/>
            <person name="Lee C.T."/>
            <person name="Nishiyama T."/>
            <person name="Sese J."/>
            <person name="O'Brien M.J."/>
            <person name="Copetti D."/>
            <person name="Mohd Noor M.I."/>
            <person name="Ong R.C."/>
            <person name="Putra M."/>
            <person name="Sireger I.Z."/>
            <person name="Indrioko S."/>
            <person name="Kosugi Y."/>
            <person name="Izuno A."/>
            <person name="Isagi Y."/>
            <person name="Lee S.L."/>
            <person name="Shimizu K.K."/>
        </authorList>
    </citation>
    <scope>NUCLEOTIDE SEQUENCE [LARGE SCALE GENOMIC DNA]</scope>
    <source>
        <strain evidence="8">214</strain>
    </source>
</reference>
<evidence type="ECO:0000256" key="3">
    <source>
        <dbReference type="ARBA" id="ARBA00022692"/>
    </source>
</evidence>
<evidence type="ECO:0000256" key="5">
    <source>
        <dbReference type="ARBA" id="ARBA00022989"/>
    </source>
</evidence>
<evidence type="ECO:0000256" key="4">
    <source>
        <dbReference type="ARBA" id="ARBA00022729"/>
    </source>
</evidence>
<dbReference type="GO" id="GO:0016020">
    <property type="term" value="C:membrane"/>
    <property type="evidence" value="ECO:0007669"/>
    <property type="project" value="UniProtKB-SubCell"/>
</dbReference>
<dbReference type="InterPro" id="IPR045874">
    <property type="entry name" value="LRK10/LRL21-25-like"/>
</dbReference>
<dbReference type="Proteomes" id="UP001054252">
    <property type="component" value="Unassembled WGS sequence"/>
</dbReference>
<keyword evidence="7" id="KW-0325">Glycoprotein</keyword>
<keyword evidence="9" id="KW-1185">Reference proteome</keyword>
<keyword evidence="2" id="KW-0808">Transferase</keyword>
<dbReference type="PANTHER" id="PTHR27009">
    <property type="entry name" value="RUST RESISTANCE KINASE LR10-RELATED"/>
    <property type="match status" value="1"/>
</dbReference>
<evidence type="ECO:0000256" key="7">
    <source>
        <dbReference type="ARBA" id="ARBA00023180"/>
    </source>
</evidence>
<organism evidence="8 9">
    <name type="scientific">Rubroshorea leprosula</name>
    <dbReference type="NCBI Taxonomy" id="152421"/>
    <lineage>
        <taxon>Eukaryota</taxon>
        <taxon>Viridiplantae</taxon>
        <taxon>Streptophyta</taxon>
        <taxon>Embryophyta</taxon>
        <taxon>Tracheophyta</taxon>
        <taxon>Spermatophyta</taxon>
        <taxon>Magnoliopsida</taxon>
        <taxon>eudicotyledons</taxon>
        <taxon>Gunneridae</taxon>
        <taxon>Pentapetalae</taxon>
        <taxon>rosids</taxon>
        <taxon>malvids</taxon>
        <taxon>Malvales</taxon>
        <taxon>Dipterocarpaceae</taxon>
        <taxon>Rubroshorea</taxon>
    </lineage>
</organism>
<keyword evidence="2" id="KW-0418">Kinase</keyword>
<protein>
    <recommendedName>
        <fullName evidence="10">Protein kinase domain-containing protein</fullName>
    </recommendedName>
</protein>
<dbReference type="EMBL" id="BPVZ01000002">
    <property type="protein sequence ID" value="GKU87495.1"/>
    <property type="molecule type" value="Genomic_DNA"/>
</dbReference>
<evidence type="ECO:0000256" key="1">
    <source>
        <dbReference type="ARBA" id="ARBA00004479"/>
    </source>
</evidence>
<evidence type="ECO:0000313" key="9">
    <source>
        <dbReference type="Proteomes" id="UP001054252"/>
    </source>
</evidence>
<name>A0AAV5HL33_9ROSI</name>